<feature type="region of interest" description="Disordered" evidence="1">
    <location>
        <begin position="1"/>
        <end position="27"/>
    </location>
</feature>
<evidence type="ECO:0008006" key="4">
    <source>
        <dbReference type="Google" id="ProtNLM"/>
    </source>
</evidence>
<proteinExistence type="predicted"/>
<evidence type="ECO:0000256" key="1">
    <source>
        <dbReference type="SAM" id="MobiDB-lite"/>
    </source>
</evidence>
<dbReference type="Proteomes" id="UP001257627">
    <property type="component" value="Unassembled WGS sequence"/>
</dbReference>
<keyword evidence="3" id="KW-1185">Reference proteome</keyword>
<name>A0ABU3UKA2_9ACTN</name>
<evidence type="ECO:0000313" key="3">
    <source>
        <dbReference type="Proteomes" id="UP001257627"/>
    </source>
</evidence>
<gene>
    <name evidence="2" type="ORF">PU648_18495</name>
</gene>
<reference evidence="2 3" key="1">
    <citation type="submission" date="2023-02" db="EMBL/GenBank/DDBJ databases">
        <authorList>
            <person name="Maleckis M."/>
        </authorList>
    </citation>
    <scope>NUCLEOTIDE SEQUENCE [LARGE SCALE GENOMIC DNA]</scope>
    <source>
        <strain evidence="2 3">P8-A2</strain>
    </source>
</reference>
<evidence type="ECO:0000313" key="2">
    <source>
        <dbReference type="EMBL" id="MDU8994283.1"/>
    </source>
</evidence>
<protein>
    <recommendedName>
        <fullName evidence="4">Alpha/beta hydrolase family protein</fullName>
    </recommendedName>
</protein>
<dbReference type="EMBL" id="JARAKF010000001">
    <property type="protein sequence ID" value="MDU8994283.1"/>
    <property type="molecule type" value="Genomic_DNA"/>
</dbReference>
<feature type="compositionally biased region" description="Basic and acidic residues" evidence="1">
    <location>
        <begin position="1"/>
        <end position="23"/>
    </location>
</feature>
<sequence length="65" mass="7282">MGGRPERLPRRQELTDRPVRSEAETVGSLERALPRVRRVIVPEAGHLPWVEDPRGFRGAGTAALR</sequence>
<dbReference type="RefSeq" id="WP_179858287.1">
    <property type="nucleotide sequence ID" value="NZ_JAPEMK010000001.1"/>
</dbReference>
<organism evidence="2 3">
    <name type="scientific">Streptomyces mirabilis</name>
    <dbReference type="NCBI Taxonomy" id="68239"/>
    <lineage>
        <taxon>Bacteria</taxon>
        <taxon>Bacillati</taxon>
        <taxon>Actinomycetota</taxon>
        <taxon>Actinomycetes</taxon>
        <taxon>Kitasatosporales</taxon>
        <taxon>Streptomycetaceae</taxon>
        <taxon>Streptomyces</taxon>
    </lineage>
</organism>
<comment type="caution">
    <text evidence="2">The sequence shown here is derived from an EMBL/GenBank/DDBJ whole genome shotgun (WGS) entry which is preliminary data.</text>
</comment>
<accession>A0ABU3UKA2</accession>